<keyword evidence="3" id="KW-1185">Reference proteome</keyword>
<dbReference type="InterPro" id="IPR007352">
    <property type="entry name" value="DUF420"/>
</dbReference>
<reference evidence="2 3" key="1">
    <citation type="submission" date="2019-08" db="EMBL/GenBank/DDBJ databases">
        <title>Complete genome sequence of Terriglobus albidus strain ORNL.</title>
        <authorList>
            <person name="Podar M."/>
        </authorList>
    </citation>
    <scope>NUCLEOTIDE SEQUENCE [LARGE SCALE GENOMIC DNA]</scope>
    <source>
        <strain evidence="2 3">ORNL</strain>
    </source>
</reference>
<dbReference type="EMBL" id="CP042806">
    <property type="protein sequence ID" value="QEE30007.1"/>
    <property type="molecule type" value="Genomic_DNA"/>
</dbReference>
<feature type="transmembrane region" description="Helical" evidence="1">
    <location>
        <begin position="17"/>
        <end position="37"/>
    </location>
</feature>
<gene>
    <name evidence="2" type="ORF">FTW19_19710</name>
</gene>
<feature type="transmembrane region" description="Helical" evidence="1">
    <location>
        <begin position="121"/>
        <end position="147"/>
    </location>
</feature>
<organism evidence="2 3">
    <name type="scientific">Terriglobus albidus</name>
    <dbReference type="NCBI Taxonomy" id="1592106"/>
    <lineage>
        <taxon>Bacteria</taxon>
        <taxon>Pseudomonadati</taxon>
        <taxon>Acidobacteriota</taxon>
        <taxon>Terriglobia</taxon>
        <taxon>Terriglobales</taxon>
        <taxon>Acidobacteriaceae</taxon>
        <taxon>Terriglobus</taxon>
    </lineage>
</organism>
<feature type="transmembrane region" description="Helical" evidence="1">
    <location>
        <begin position="167"/>
        <end position="185"/>
    </location>
</feature>
<evidence type="ECO:0000313" key="3">
    <source>
        <dbReference type="Proteomes" id="UP000321820"/>
    </source>
</evidence>
<accession>A0A5B9EI03</accession>
<protein>
    <submittedName>
        <fullName evidence="2">DUF420 domain-containing protein</fullName>
    </submittedName>
</protein>
<dbReference type="AlphaFoldDB" id="A0A5B9EI03"/>
<feature type="transmembrane region" description="Helical" evidence="1">
    <location>
        <begin position="87"/>
        <end position="106"/>
    </location>
</feature>
<name>A0A5B9EI03_9BACT</name>
<feature type="transmembrane region" description="Helical" evidence="1">
    <location>
        <begin position="57"/>
        <end position="75"/>
    </location>
</feature>
<dbReference type="KEGG" id="talb:FTW19_19710"/>
<dbReference type="PANTHER" id="PTHR37692">
    <property type="entry name" value="HYPOTHETICAL MEMBRANE SPANNING PROTEIN"/>
    <property type="match status" value="1"/>
</dbReference>
<keyword evidence="1" id="KW-0812">Transmembrane</keyword>
<proteinExistence type="predicted"/>
<dbReference type="RefSeq" id="WP_147649277.1">
    <property type="nucleotide sequence ID" value="NZ_CP042806.1"/>
</dbReference>
<dbReference type="Proteomes" id="UP000321820">
    <property type="component" value="Chromosome"/>
</dbReference>
<dbReference type="PANTHER" id="PTHR37692:SF1">
    <property type="entry name" value="DUF420 DOMAIN-CONTAINING PROTEIN"/>
    <property type="match status" value="1"/>
</dbReference>
<sequence>MATTPAGAPRIHTPASVIWTIIAVSAAASAFIFWLVYFHQPVDMAGTQLAFLPALNGLLNGLSAICILIGVRFIMAKKVKQHRTMMFAAFFFSTLFLVSYLGNFALHGETKLPIAHTGGVWWTYLLLLISHILTSVVALPIVLITFFLSLTERFPQHRALAKYTYPLWMYVSVTGVVVYLMQAAIRR</sequence>
<keyword evidence="1" id="KW-1133">Transmembrane helix</keyword>
<dbReference type="Pfam" id="PF04238">
    <property type="entry name" value="DUF420"/>
    <property type="match status" value="1"/>
</dbReference>
<evidence type="ECO:0000313" key="2">
    <source>
        <dbReference type="EMBL" id="QEE30007.1"/>
    </source>
</evidence>
<keyword evidence="1" id="KW-0472">Membrane</keyword>
<dbReference type="OrthoDB" id="9811380at2"/>
<evidence type="ECO:0000256" key="1">
    <source>
        <dbReference type="SAM" id="Phobius"/>
    </source>
</evidence>